<evidence type="ECO:0000313" key="3">
    <source>
        <dbReference type="Proteomes" id="UP000735302"/>
    </source>
</evidence>
<dbReference type="AlphaFoldDB" id="A0AAV3ZGH5"/>
<reference evidence="2 3" key="1">
    <citation type="journal article" date="2021" name="Elife">
        <title>Chloroplast acquisition without the gene transfer in kleptoplastic sea slugs, Plakobranchus ocellatus.</title>
        <authorList>
            <person name="Maeda T."/>
            <person name="Takahashi S."/>
            <person name="Yoshida T."/>
            <person name="Shimamura S."/>
            <person name="Takaki Y."/>
            <person name="Nagai Y."/>
            <person name="Toyoda A."/>
            <person name="Suzuki Y."/>
            <person name="Arimoto A."/>
            <person name="Ishii H."/>
            <person name="Satoh N."/>
            <person name="Nishiyama T."/>
            <person name="Hasebe M."/>
            <person name="Maruyama T."/>
            <person name="Minagawa J."/>
            <person name="Obokata J."/>
            <person name="Shigenobu S."/>
        </authorList>
    </citation>
    <scope>NUCLEOTIDE SEQUENCE [LARGE SCALE GENOMIC DNA]</scope>
</reference>
<keyword evidence="3" id="KW-1185">Reference proteome</keyword>
<name>A0AAV3ZGH5_9GAST</name>
<feature type="region of interest" description="Disordered" evidence="1">
    <location>
        <begin position="1"/>
        <end position="24"/>
    </location>
</feature>
<protein>
    <submittedName>
        <fullName evidence="2">Uncharacterized protein</fullName>
    </submittedName>
</protein>
<dbReference type="EMBL" id="BLXT01002484">
    <property type="protein sequence ID" value="GFN95010.1"/>
    <property type="molecule type" value="Genomic_DNA"/>
</dbReference>
<evidence type="ECO:0000256" key="1">
    <source>
        <dbReference type="SAM" id="MobiDB-lite"/>
    </source>
</evidence>
<comment type="caution">
    <text evidence="2">The sequence shown here is derived from an EMBL/GenBank/DDBJ whole genome shotgun (WGS) entry which is preliminary data.</text>
</comment>
<proteinExistence type="predicted"/>
<sequence>MVIHSDRNPDRGKELLPHPDPHLDRVGRDLVTLPDPSLDIDRVGSKKVLTKLKEKRNDLFAPNSMPQE</sequence>
<gene>
    <name evidence="2" type="ORF">PoB_002151600</name>
</gene>
<organism evidence="2 3">
    <name type="scientific">Plakobranchus ocellatus</name>
    <dbReference type="NCBI Taxonomy" id="259542"/>
    <lineage>
        <taxon>Eukaryota</taxon>
        <taxon>Metazoa</taxon>
        <taxon>Spiralia</taxon>
        <taxon>Lophotrochozoa</taxon>
        <taxon>Mollusca</taxon>
        <taxon>Gastropoda</taxon>
        <taxon>Heterobranchia</taxon>
        <taxon>Euthyneura</taxon>
        <taxon>Panpulmonata</taxon>
        <taxon>Sacoglossa</taxon>
        <taxon>Placobranchoidea</taxon>
        <taxon>Plakobranchidae</taxon>
        <taxon>Plakobranchus</taxon>
    </lineage>
</organism>
<dbReference type="Proteomes" id="UP000735302">
    <property type="component" value="Unassembled WGS sequence"/>
</dbReference>
<evidence type="ECO:0000313" key="2">
    <source>
        <dbReference type="EMBL" id="GFN95010.1"/>
    </source>
</evidence>
<accession>A0AAV3ZGH5</accession>